<feature type="transmembrane region" description="Helical" evidence="5">
    <location>
        <begin position="119"/>
        <end position="141"/>
    </location>
</feature>
<proteinExistence type="predicted"/>
<dbReference type="GO" id="GO:0016020">
    <property type="term" value="C:membrane"/>
    <property type="evidence" value="ECO:0007669"/>
    <property type="project" value="UniProtKB-SubCell"/>
</dbReference>
<dbReference type="PATRIC" id="fig|1423747.3.peg.445"/>
<comment type="caution">
    <text evidence="6">The sequence shown here is derived from an EMBL/GenBank/DDBJ whole genome shotgun (WGS) entry which is preliminary data.</text>
</comment>
<dbReference type="PANTHER" id="PTHR37306:SF1">
    <property type="entry name" value="COLICIN V PRODUCTION PROTEIN"/>
    <property type="match status" value="1"/>
</dbReference>
<evidence type="ECO:0000313" key="7">
    <source>
        <dbReference type="Proteomes" id="UP000051264"/>
    </source>
</evidence>
<dbReference type="PANTHER" id="PTHR37306">
    <property type="entry name" value="COLICIN V PRODUCTION PROTEIN"/>
    <property type="match status" value="1"/>
</dbReference>
<evidence type="ECO:0008006" key="8">
    <source>
        <dbReference type="Google" id="ProtNLM"/>
    </source>
</evidence>
<name>A0A0R1RMN7_9LACO</name>
<dbReference type="Proteomes" id="UP000051264">
    <property type="component" value="Unassembled WGS sequence"/>
</dbReference>
<dbReference type="eggNOG" id="COG1286">
    <property type="taxonomic scope" value="Bacteria"/>
</dbReference>
<evidence type="ECO:0000256" key="3">
    <source>
        <dbReference type="ARBA" id="ARBA00022989"/>
    </source>
</evidence>
<sequence length="179" mass="19937">MLSLIIILMMLYAVYTGVRRGFVLQMVYTVGYFIVFWIAQTLSHTLGPQLSLLVPYPSATEDSYFAFFQKSTGLSLDKAFYVGVAFLIVMFIGGLLVRLVGLLANSLTYLPLLKQFNKLLGGLLSLVVVYIGIFLFLYVLALVPIDGLQNTLAHSWVAKTMVLKTPILTSQITQWWVAG</sequence>
<evidence type="ECO:0000256" key="5">
    <source>
        <dbReference type="SAM" id="Phobius"/>
    </source>
</evidence>
<comment type="subcellular location">
    <subcellularLocation>
        <location evidence="1">Membrane</location>
        <topology evidence="1">Multi-pass membrane protein</topology>
    </subcellularLocation>
</comment>
<dbReference type="OrthoDB" id="1809613at2"/>
<dbReference type="EMBL" id="AZEX01000071">
    <property type="protein sequence ID" value="KRL58383.1"/>
    <property type="molecule type" value="Genomic_DNA"/>
</dbReference>
<dbReference type="InterPro" id="IPR003825">
    <property type="entry name" value="Colicin-V_CvpA"/>
</dbReference>
<protein>
    <recommendedName>
        <fullName evidence="8">Colicin V production family protein</fullName>
    </recommendedName>
</protein>
<organism evidence="6 7">
    <name type="scientific">Latilactobacillus fuchuensis DSM 14340 = JCM 11249</name>
    <dbReference type="NCBI Taxonomy" id="1423747"/>
    <lineage>
        <taxon>Bacteria</taxon>
        <taxon>Bacillati</taxon>
        <taxon>Bacillota</taxon>
        <taxon>Bacilli</taxon>
        <taxon>Lactobacillales</taxon>
        <taxon>Lactobacillaceae</taxon>
        <taxon>Latilactobacillus</taxon>
    </lineage>
</organism>
<dbReference type="GO" id="GO:0009403">
    <property type="term" value="P:toxin biosynthetic process"/>
    <property type="evidence" value="ECO:0007669"/>
    <property type="project" value="InterPro"/>
</dbReference>
<keyword evidence="2 5" id="KW-0812">Transmembrane</keyword>
<dbReference type="AlphaFoldDB" id="A0A0R1RMN7"/>
<dbReference type="STRING" id="1423747.FC69_GL000437"/>
<keyword evidence="3 5" id="KW-1133">Transmembrane helix</keyword>
<gene>
    <name evidence="6" type="ORF">FC69_GL000437</name>
</gene>
<evidence type="ECO:0000313" key="6">
    <source>
        <dbReference type="EMBL" id="KRL58383.1"/>
    </source>
</evidence>
<dbReference type="Pfam" id="PF02674">
    <property type="entry name" value="Colicin_V"/>
    <property type="match status" value="1"/>
</dbReference>
<feature type="transmembrane region" description="Helical" evidence="5">
    <location>
        <begin position="80"/>
        <end position="107"/>
    </location>
</feature>
<feature type="transmembrane region" description="Helical" evidence="5">
    <location>
        <begin position="21"/>
        <end position="39"/>
    </location>
</feature>
<evidence type="ECO:0000256" key="4">
    <source>
        <dbReference type="ARBA" id="ARBA00023136"/>
    </source>
</evidence>
<dbReference type="RefSeq" id="WP_025083426.1">
    <property type="nucleotide sequence ID" value="NZ_AZEX01000071.1"/>
</dbReference>
<accession>A0A0R1RMN7</accession>
<reference evidence="6 7" key="1">
    <citation type="journal article" date="2015" name="Genome Announc.">
        <title>Expanding the biotechnology potential of lactobacilli through comparative genomics of 213 strains and associated genera.</title>
        <authorList>
            <person name="Sun Z."/>
            <person name="Harris H.M."/>
            <person name="McCann A."/>
            <person name="Guo C."/>
            <person name="Argimon S."/>
            <person name="Zhang W."/>
            <person name="Yang X."/>
            <person name="Jeffery I.B."/>
            <person name="Cooney J.C."/>
            <person name="Kagawa T.F."/>
            <person name="Liu W."/>
            <person name="Song Y."/>
            <person name="Salvetti E."/>
            <person name="Wrobel A."/>
            <person name="Rasinkangas P."/>
            <person name="Parkhill J."/>
            <person name="Rea M.C."/>
            <person name="O'Sullivan O."/>
            <person name="Ritari J."/>
            <person name="Douillard F.P."/>
            <person name="Paul Ross R."/>
            <person name="Yang R."/>
            <person name="Briner A.E."/>
            <person name="Felis G.E."/>
            <person name="de Vos W.M."/>
            <person name="Barrangou R."/>
            <person name="Klaenhammer T.R."/>
            <person name="Caufield P.W."/>
            <person name="Cui Y."/>
            <person name="Zhang H."/>
            <person name="O'Toole P.W."/>
        </authorList>
    </citation>
    <scope>NUCLEOTIDE SEQUENCE [LARGE SCALE GENOMIC DNA]</scope>
    <source>
        <strain evidence="6 7">DSM 14340</strain>
    </source>
</reference>
<keyword evidence="4 5" id="KW-0472">Membrane</keyword>
<evidence type="ECO:0000256" key="1">
    <source>
        <dbReference type="ARBA" id="ARBA00004141"/>
    </source>
</evidence>
<evidence type="ECO:0000256" key="2">
    <source>
        <dbReference type="ARBA" id="ARBA00022692"/>
    </source>
</evidence>